<reference evidence="1 2" key="1">
    <citation type="submission" date="2023-07" db="EMBL/GenBank/DDBJ databases">
        <title>Sequencing the genomes of 1000 actinobacteria strains.</title>
        <authorList>
            <person name="Klenk H.-P."/>
        </authorList>
    </citation>
    <scope>NUCLEOTIDE SEQUENCE [LARGE SCALE GENOMIC DNA]</scope>
    <source>
        <strain evidence="1 2">DSM 43749</strain>
    </source>
</reference>
<sequence length="506" mass="54364">MTRVDIPDARPRWSRRRVVALCSVVAVLAAVITAVAWAVREPVCDDQEGLVLIDDQCIGVADPTRAFDFDRPALRDVMERIREQNEIAARDPEHVGIAVLLTLTPPDAHAIEPVEQVEHQLRGAVRAQAFYNVDDSPKVVLLPANAGEGFTHWKPAVDELLRRREAPDRLVAVTGFGQSLAPAQAALEVLSENQVPLVASTMTSDALREVDGLLRPAPSNSRQAGVAALKAKEILDADAARAAPGSGGGRPGVVMITDKNEDDGYSVNLAAEFKEQVGALGIEVLKTMSYDSRLKDIRVTFRGDQANICYASTRVFYFAGRGTHLSALVEALGDKPCEKGRELVILTGDDSPSDEQAATDKFRAGLAGGIRIVQTDLSAPDLREGYAMLAGKGDEGRMSAKAIEDFTGDELPDYALDDAARRDDGTVLSYDAVLTALALVTKAVDPEQRKPLDHREVLKVIYTLSDANAVPGASGRLSYTSEGDAEDKVVPLVERTASGVVLVDVR</sequence>
<keyword evidence="2" id="KW-1185">Reference proteome</keyword>
<dbReference type="InterPro" id="IPR006311">
    <property type="entry name" value="TAT_signal"/>
</dbReference>
<dbReference type="RefSeq" id="WP_310307730.1">
    <property type="nucleotide sequence ID" value="NZ_BAAAXB010000001.1"/>
</dbReference>
<accession>A0ABU1PWA1</accession>
<organism evidence="1 2">
    <name type="scientific">Saccharothrix longispora</name>
    <dbReference type="NCBI Taxonomy" id="33920"/>
    <lineage>
        <taxon>Bacteria</taxon>
        <taxon>Bacillati</taxon>
        <taxon>Actinomycetota</taxon>
        <taxon>Actinomycetes</taxon>
        <taxon>Pseudonocardiales</taxon>
        <taxon>Pseudonocardiaceae</taxon>
        <taxon>Saccharothrix</taxon>
    </lineage>
</organism>
<dbReference type="Gene3D" id="3.40.50.2300">
    <property type="match status" value="2"/>
</dbReference>
<dbReference type="SUPFAM" id="SSF53822">
    <property type="entry name" value="Periplasmic binding protein-like I"/>
    <property type="match status" value="1"/>
</dbReference>
<gene>
    <name evidence="1" type="ORF">J2S66_003095</name>
</gene>
<protein>
    <submittedName>
        <fullName evidence="1">ABC-type branched-subunit amino acid transport system substrate-binding protein</fullName>
    </submittedName>
</protein>
<comment type="caution">
    <text evidence="1">The sequence shown here is derived from an EMBL/GenBank/DDBJ whole genome shotgun (WGS) entry which is preliminary data.</text>
</comment>
<proteinExistence type="predicted"/>
<dbReference type="EMBL" id="JAVDSG010000001">
    <property type="protein sequence ID" value="MDR6594711.1"/>
    <property type="molecule type" value="Genomic_DNA"/>
</dbReference>
<name>A0ABU1PWA1_9PSEU</name>
<evidence type="ECO:0000313" key="2">
    <source>
        <dbReference type="Proteomes" id="UP001268819"/>
    </source>
</evidence>
<dbReference type="PROSITE" id="PS51318">
    <property type="entry name" value="TAT"/>
    <property type="match status" value="1"/>
</dbReference>
<evidence type="ECO:0000313" key="1">
    <source>
        <dbReference type="EMBL" id="MDR6594711.1"/>
    </source>
</evidence>
<dbReference type="Proteomes" id="UP001268819">
    <property type="component" value="Unassembled WGS sequence"/>
</dbReference>
<dbReference type="InterPro" id="IPR028082">
    <property type="entry name" value="Peripla_BP_I"/>
</dbReference>